<feature type="domain" description="Protein kinase" evidence="2">
    <location>
        <begin position="1"/>
        <end position="290"/>
    </location>
</feature>
<reference evidence="3 4" key="2">
    <citation type="submission" date="2015-05" db="EMBL/GenBank/DDBJ databases">
        <authorList>
            <person name="Morales-Cruz A."/>
            <person name="Amrine K.C."/>
            <person name="Cantu D."/>
        </authorList>
    </citation>
    <scope>NUCLEOTIDE SEQUENCE [LARGE SCALE GENOMIC DNA]</scope>
    <source>
        <strain evidence="3">UCRPC4</strain>
    </source>
</reference>
<dbReference type="EMBL" id="LCWF01000074">
    <property type="protein sequence ID" value="KKY22681.1"/>
    <property type="molecule type" value="Genomic_DNA"/>
</dbReference>
<comment type="caution">
    <text evidence="3">The sequence shown here is derived from an EMBL/GenBank/DDBJ whole genome shotgun (WGS) entry which is preliminary data.</text>
</comment>
<dbReference type="Proteomes" id="UP000053317">
    <property type="component" value="Unassembled WGS sequence"/>
</dbReference>
<dbReference type="PROSITE" id="PS50011">
    <property type="entry name" value="PROTEIN_KINASE_DOM"/>
    <property type="match status" value="1"/>
</dbReference>
<dbReference type="PANTHER" id="PTHR24359:SF1">
    <property type="entry name" value="INHIBITOR OF NUCLEAR FACTOR KAPPA-B KINASE EPSILON SUBUNIT HOMOLOG 1-RELATED"/>
    <property type="match status" value="1"/>
</dbReference>
<evidence type="ECO:0000313" key="4">
    <source>
        <dbReference type="Proteomes" id="UP000053317"/>
    </source>
</evidence>
<evidence type="ECO:0000256" key="1">
    <source>
        <dbReference type="SAM" id="MobiDB-lite"/>
    </source>
</evidence>
<dbReference type="Pfam" id="PF00069">
    <property type="entry name" value="Pkinase"/>
    <property type="match status" value="1"/>
</dbReference>
<dbReference type="GO" id="GO:0005524">
    <property type="term" value="F:ATP binding"/>
    <property type="evidence" value="ECO:0007669"/>
    <property type="project" value="InterPro"/>
</dbReference>
<evidence type="ECO:0000313" key="3">
    <source>
        <dbReference type="EMBL" id="KKY22681.1"/>
    </source>
</evidence>
<feature type="region of interest" description="Disordered" evidence="1">
    <location>
        <begin position="294"/>
        <end position="331"/>
    </location>
</feature>
<keyword evidence="3" id="KW-0418">Kinase</keyword>
<dbReference type="Gene3D" id="1.10.510.10">
    <property type="entry name" value="Transferase(Phosphotransferase) domain 1"/>
    <property type="match status" value="1"/>
</dbReference>
<dbReference type="CDD" id="cd00180">
    <property type="entry name" value="PKc"/>
    <property type="match status" value="1"/>
</dbReference>
<evidence type="ECO:0000259" key="2">
    <source>
        <dbReference type="PROSITE" id="PS50011"/>
    </source>
</evidence>
<accession>A0A0G2EKH2</accession>
<keyword evidence="4" id="KW-1185">Reference proteome</keyword>
<protein>
    <submittedName>
        <fullName evidence="3">Putative serine threonine protein kinase</fullName>
    </submittedName>
</protein>
<sequence>MKTYTTPDARKYHDKEVDAFQRVGQCDTLVAFHGSFSQQLLYGGQTFNILLEYADGGTLEDFFQRDRQPTSPEDIIKFWEKLLDITKALHAIHQVEPRREGPEIFHGWHQDVKPKNILVFSQGDHIFDSKFKLADLGLSHFRESMDGRNIWDKDAQGTREYGAPELYRGNEYLETANLQVKQGADMWSLGCVFSEAVVWSVIGLLGLEEYRQARRAESEQIPDFKDPGCFHDEQQVLKCVRDTHERVKEQIRKGDFAAEEVLRLIKELLEKSPDARPTATITITRVHHIVSDAKEQVERLRSQTDSTSNTMPRTPKRGRPNSEEPPPLPNLTVEEVNDCVVRRQPLPNSAYLDSLGGRDFVFLIDDGHRMKKYWPQVKRVCRALTYTVKKLDDDGLEMHCMVEMKKIRSKKTSTLIEGLDKRDERLQNDVDINKCLNIIFDEYMKTMKQPKGLTTAFRSKSPKPMVLFVLTTGVWDSNDNAEGPIKSLIKQLDESGLPDKHVGIQFVQFGDIKEGTKKLERLDKLVRLEGLSRDIVNTEHCTGNVWKMLLGSTNNRIDGYDHCAM</sequence>
<gene>
    <name evidence="3" type="ORF">UCRPC4_g03183</name>
</gene>
<dbReference type="SUPFAM" id="SSF56112">
    <property type="entry name" value="Protein kinase-like (PK-like)"/>
    <property type="match status" value="1"/>
</dbReference>
<name>A0A0G2EKH2_PHACM</name>
<proteinExistence type="predicted"/>
<dbReference type="InterPro" id="IPR011009">
    <property type="entry name" value="Kinase-like_dom_sf"/>
</dbReference>
<keyword evidence="3" id="KW-0808">Transferase</keyword>
<dbReference type="InterPro" id="IPR000719">
    <property type="entry name" value="Prot_kinase_dom"/>
</dbReference>
<dbReference type="PANTHER" id="PTHR24359">
    <property type="entry name" value="SERINE/THREONINE-PROTEIN KINASE SBK1"/>
    <property type="match status" value="1"/>
</dbReference>
<reference evidence="3 4" key="1">
    <citation type="submission" date="2015-05" db="EMBL/GenBank/DDBJ databases">
        <title>Distinctive expansion of gene families associated with plant cell wall degradation and secondary metabolism in the genomes of grapevine trunk pathogens.</title>
        <authorList>
            <person name="Lawrence D.P."/>
            <person name="Travadon R."/>
            <person name="Rolshausen P.E."/>
            <person name="Baumgartner K."/>
        </authorList>
    </citation>
    <scope>NUCLEOTIDE SEQUENCE [LARGE SCALE GENOMIC DNA]</scope>
    <source>
        <strain evidence="3">UCRPC4</strain>
    </source>
</reference>
<dbReference type="AlphaFoldDB" id="A0A0G2EKH2"/>
<feature type="compositionally biased region" description="Polar residues" evidence="1">
    <location>
        <begin position="303"/>
        <end position="312"/>
    </location>
</feature>
<dbReference type="OrthoDB" id="5986190at2759"/>
<dbReference type="GO" id="GO:0004674">
    <property type="term" value="F:protein serine/threonine kinase activity"/>
    <property type="evidence" value="ECO:0007669"/>
    <property type="project" value="TreeGrafter"/>
</dbReference>
<organism evidence="3 4">
    <name type="scientific">Phaeomoniella chlamydospora</name>
    <name type="common">Phaeoacremonium chlamydosporum</name>
    <dbReference type="NCBI Taxonomy" id="158046"/>
    <lineage>
        <taxon>Eukaryota</taxon>
        <taxon>Fungi</taxon>
        <taxon>Dikarya</taxon>
        <taxon>Ascomycota</taxon>
        <taxon>Pezizomycotina</taxon>
        <taxon>Eurotiomycetes</taxon>
        <taxon>Chaetothyriomycetidae</taxon>
        <taxon>Phaeomoniellales</taxon>
        <taxon>Phaeomoniellaceae</taxon>
        <taxon>Phaeomoniella</taxon>
    </lineage>
</organism>
<dbReference type="SMART" id="SM00220">
    <property type="entry name" value="S_TKc"/>
    <property type="match status" value="1"/>
</dbReference>